<dbReference type="AlphaFoldDB" id="A0A2M7QAJ3"/>
<dbReference type="CDD" id="cd15482">
    <property type="entry name" value="Sialidase_non-viral"/>
    <property type="match status" value="1"/>
</dbReference>
<dbReference type="Proteomes" id="UP000230973">
    <property type="component" value="Unassembled WGS sequence"/>
</dbReference>
<comment type="caution">
    <text evidence="2">The sequence shown here is derived from an EMBL/GenBank/DDBJ whole genome shotgun (WGS) entry which is preliminary data.</text>
</comment>
<dbReference type="InterPro" id="IPR052025">
    <property type="entry name" value="Xyloglucanase_GH74"/>
</dbReference>
<dbReference type="PANTHER" id="PTHR43739:SF5">
    <property type="entry name" value="EXO-ALPHA-SIALIDASE"/>
    <property type="match status" value="1"/>
</dbReference>
<dbReference type="EMBL" id="PFLC01000052">
    <property type="protein sequence ID" value="PIY62130.1"/>
    <property type="molecule type" value="Genomic_DNA"/>
</dbReference>
<sequence length="356" mass="38309">MRRASVILPLLGSLIFFGVGCISFSSNGSSSVSGEGGVFKSSDRGDSWVQKVAIPTVGDEVRSISKVDVVALAQDPQVADAVYIGTADDGLFYTYDGGESWQQPAQVSNGRVSSVAVSPKNKCIVFAAYGNRLIRTEDCSRTWEVVYLDPRQERSLTSVQVDRADPNQIWVSTDGGDVLRSSDGGRSWTSVQTLKGPVVELALNAADGRRIMAATKGDGLWRSDDSGATWKYLSEAHKKEFSGSTELVTDVAAGVSDPATVIVASRYGLIRSRDFGDTWESVPMLTPPKSTTVYALAVDPKDSNYVYYGTATTFYSTSNGGVNWIPKTMPTTRTTTALMVDGMNSSVLYMGVTKFK</sequence>
<name>A0A2M7QAJ3_9BACT</name>
<dbReference type="InterPro" id="IPR028203">
    <property type="entry name" value="PSII_CF48-like_dom"/>
</dbReference>
<dbReference type="Gene3D" id="2.130.10.10">
    <property type="entry name" value="YVTN repeat-like/Quinoprotein amine dehydrogenase"/>
    <property type="match status" value="3"/>
</dbReference>
<organism evidence="2 3">
    <name type="scientific">Candidatus Uhrbacteria bacterium CG_4_10_14_0_8_um_filter_58_22</name>
    <dbReference type="NCBI Taxonomy" id="1975029"/>
    <lineage>
        <taxon>Bacteria</taxon>
        <taxon>Candidatus Uhriibacteriota</taxon>
    </lineage>
</organism>
<protein>
    <recommendedName>
        <fullName evidence="1">Photosynthesis system II assembly factor Ycf48/Hcf136-like domain-containing protein</fullName>
    </recommendedName>
</protein>
<gene>
    <name evidence="2" type="ORF">COY93_03895</name>
</gene>
<dbReference type="InterPro" id="IPR015943">
    <property type="entry name" value="WD40/YVTN_repeat-like_dom_sf"/>
</dbReference>
<dbReference type="PROSITE" id="PS51257">
    <property type="entry name" value="PROKAR_LIPOPROTEIN"/>
    <property type="match status" value="1"/>
</dbReference>
<dbReference type="Pfam" id="PF14870">
    <property type="entry name" value="PSII_BNR"/>
    <property type="match status" value="1"/>
</dbReference>
<dbReference type="GO" id="GO:0010411">
    <property type="term" value="P:xyloglucan metabolic process"/>
    <property type="evidence" value="ECO:0007669"/>
    <property type="project" value="TreeGrafter"/>
</dbReference>
<evidence type="ECO:0000313" key="2">
    <source>
        <dbReference type="EMBL" id="PIY62130.1"/>
    </source>
</evidence>
<feature type="domain" description="Photosynthesis system II assembly factor Ycf48/Hcf136-like" evidence="1">
    <location>
        <begin position="32"/>
        <end position="192"/>
    </location>
</feature>
<reference evidence="3" key="1">
    <citation type="submission" date="2017-09" db="EMBL/GenBank/DDBJ databases">
        <title>Depth-based differentiation of microbial function through sediment-hosted aquifers and enrichment of novel symbionts in the deep terrestrial subsurface.</title>
        <authorList>
            <person name="Probst A.J."/>
            <person name="Ladd B."/>
            <person name="Jarett J.K."/>
            <person name="Geller-Mcgrath D.E."/>
            <person name="Sieber C.M.K."/>
            <person name="Emerson J.B."/>
            <person name="Anantharaman K."/>
            <person name="Thomas B.C."/>
            <person name="Malmstrom R."/>
            <person name="Stieglmeier M."/>
            <person name="Klingl A."/>
            <person name="Woyke T."/>
            <person name="Ryan C.M."/>
            <person name="Banfield J.F."/>
        </authorList>
    </citation>
    <scope>NUCLEOTIDE SEQUENCE [LARGE SCALE GENOMIC DNA]</scope>
</reference>
<evidence type="ECO:0000259" key="1">
    <source>
        <dbReference type="Pfam" id="PF14870"/>
    </source>
</evidence>
<proteinExistence type="predicted"/>
<evidence type="ECO:0000313" key="3">
    <source>
        <dbReference type="Proteomes" id="UP000230973"/>
    </source>
</evidence>
<dbReference type="SUPFAM" id="SSF110296">
    <property type="entry name" value="Oligoxyloglucan reducing end-specific cellobiohydrolase"/>
    <property type="match status" value="2"/>
</dbReference>
<dbReference type="PANTHER" id="PTHR43739">
    <property type="entry name" value="XYLOGLUCANASE (EUROFUNG)"/>
    <property type="match status" value="1"/>
</dbReference>
<accession>A0A2M7QAJ3</accession>